<dbReference type="PROSITE" id="PS51484">
    <property type="entry name" value="G8"/>
    <property type="match status" value="1"/>
</dbReference>
<dbReference type="SMART" id="SM01225">
    <property type="entry name" value="G8"/>
    <property type="match status" value="1"/>
</dbReference>
<dbReference type="PANTHER" id="PTHR46769:SF2">
    <property type="entry name" value="FIBROCYSTIN-L ISOFORM 2 PRECURSOR-RELATED"/>
    <property type="match status" value="1"/>
</dbReference>
<evidence type="ECO:0000313" key="5">
    <source>
        <dbReference type="Proteomes" id="UP001190700"/>
    </source>
</evidence>
<name>A0AAE0GZA9_9CHLO</name>
<feature type="region of interest" description="Disordered" evidence="2">
    <location>
        <begin position="347"/>
        <end position="452"/>
    </location>
</feature>
<dbReference type="Pfam" id="PF10162">
    <property type="entry name" value="G8"/>
    <property type="match status" value="1"/>
</dbReference>
<reference evidence="4 5" key="1">
    <citation type="journal article" date="2015" name="Genome Biol. Evol.">
        <title>Comparative Genomics of a Bacterivorous Green Alga Reveals Evolutionary Causalities and Consequences of Phago-Mixotrophic Mode of Nutrition.</title>
        <authorList>
            <person name="Burns J.A."/>
            <person name="Paasch A."/>
            <person name="Narechania A."/>
            <person name="Kim E."/>
        </authorList>
    </citation>
    <scope>NUCLEOTIDE SEQUENCE [LARGE SCALE GENOMIC DNA]</scope>
    <source>
        <strain evidence="4 5">PLY_AMNH</strain>
    </source>
</reference>
<gene>
    <name evidence="4" type="ORF">CYMTET_5602</name>
</gene>
<feature type="domain" description="G8" evidence="3">
    <location>
        <begin position="74"/>
        <end position="206"/>
    </location>
</feature>
<proteinExistence type="predicted"/>
<dbReference type="Proteomes" id="UP001190700">
    <property type="component" value="Unassembled WGS sequence"/>
</dbReference>
<evidence type="ECO:0000259" key="3">
    <source>
        <dbReference type="PROSITE" id="PS51484"/>
    </source>
</evidence>
<comment type="caution">
    <text evidence="4">The sequence shown here is derived from an EMBL/GenBank/DDBJ whole genome shotgun (WGS) entry which is preliminary data.</text>
</comment>
<evidence type="ECO:0000256" key="2">
    <source>
        <dbReference type="SAM" id="MobiDB-lite"/>
    </source>
</evidence>
<dbReference type="EMBL" id="LGRX02001102">
    <property type="protein sequence ID" value="KAK3286886.1"/>
    <property type="molecule type" value="Genomic_DNA"/>
</dbReference>
<feature type="region of interest" description="Disordered" evidence="2">
    <location>
        <begin position="285"/>
        <end position="325"/>
    </location>
</feature>
<keyword evidence="5" id="KW-1185">Reference proteome</keyword>
<organism evidence="4 5">
    <name type="scientific">Cymbomonas tetramitiformis</name>
    <dbReference type="NCBI Taxonomy" id="36881"/>
    <lineage>
        <taxon>Eukaryota</taxon>
        <taxon>Viridiplantae</taxon>
        <taxon>Chlorophyta</taxon>
        <taxon>Pyramimonadophyceae</taxon>
        <taxon>Pyramimonadales</taxon>
        <taxon>Pyramimonadaceae</taxon>
        <taxon>Cymbomonas</taxon>
    </lineage>
</organism>
<feature type="compositionally biased region" description="Polar residues" evidence="2">
    <location>
        <begin position="526"/>
        <end position="539"/>
    </location>
</feature>
<dbReference type="PANTHER" id="PTHR46769">
    <property type="entry name" value="POLYCYSTIC KIDNEY AND HEPATIC DISEASE 1 (AUTOSOMAL RECESSIVE)-LIKE 1"/>
    <property type="match status" value="1"/>
</dbReference>
<dbReference type="InterPro" id="IPR052387">
    <property type="entry name" value="Fibrocystin"/>
</dbReference>
<dbReference type="AlphaFoldDB" id="A0AAE0GZA9"/>
<keyword evidence="1" id="KW-0732">Signal</keyword>
<feature type="compositionally biased region" description="Low complexity" evidence="2">
    <location>
        <begin position="378"/>
        <end position="401"/>
    </location>
</feature>
<feature type="region of interest" description="Disordered" evidence="2">
    <location>
        <begin position="707"/>
        <end position="739"/>
    </location>
</feature>
<evidence type="ECO:0000256" key="1">
    <source>
        <dbReference type="ARBA" id="ARBA00022729"/>
    </source>
</evidence>
<feature type="region of interest" description="Disordered" evidence="2">
    <location>
        <begin position="501"/>
        <end position="601"/>
    </location>
</feature>
<accession>A0AAE0GZA9</accession>
<sequence>MCELHHQHAANVKGVFGPDVAAYVQLSSTGTHFVNVEAFRRGEQVVSQFHIQVCEPTRRMLWSGGECSWGSVVAARGGLKAGQSVLVPPGAHVILDESPVALNKLVVEGTLEVPVRAEASSIDIRAARVEVRRGGAFLAGSAAQPLRSGFSLTLLENSTIGPGNAASLGLGDRLLAVRGGRLEIHTLPPPGLEGAGAQRHWTRLLVAAAAGSNTLRLADAAVDWEAGDQLAVTVLPGVDDSGPVTELVELEEALGAKAVLRAALPRGLPLGAVVVRVSRKAVIESDHGKHGQGGRVLLTGPQKTSDEGLETQAPPLAPELGPGEPVAKVTTKAPKVFTARVTKPASINTAPARPSTFVSKNRAKVLPHPFVTPRKTPSSRAQPPSAIASPSSRPAQPPLSQETTAAVTSGVPAMEPEPASYLPGLPIASAGGTKAASVPHSTTAPREGLPEDAGIGIDLEALSDNPPATPSAVPALADAAAAKAALADADAAAADATYASAPVASPPPRAHDPNYRPATYRPASYTRVTQGTKKVSNPVNGRRGAGGGQGSWAFLAGKGASGHISGERHPNAPAAKYQNPNNQPRHGKTKATKGRASPAAVAGAMRAHLEMNGGTMPQAIQMGLPRSIGTSSAGRRDQQRRNRQMIRDMYSAQRETRALLDVDGAWGEPHGGDEDEEDSAELRAVPAARLRALLSTGAERVEDWVEDRVEEGQQGDPDAGAWERREGGGSSGRKLLHSSSGAYWQKRAKGRVAGEGWERAFRED</sequence>
<protein>
    <recommendedName>
        <fullName evidence="3">G8 domain-containing protein</fullName>
    </recommendedName>
</protein>
<evidence type="ECO:0000313" key="4">
    <source>
        <dbReference type="EMBL" id="KAK3286886.1"/>
    </source>
</evidence>
<dbReference type="InterPro" id="IPR019316">
    <property type="entry name" value="G8_domain"/>
</dbReference>